<dbReference type="Proteomes" id="UP000790709">
    <property type="component" value="Unassembled WGS sequence"/>
</dbReference>
<reference evidence="1" key="1">
    <citation type="journal article" date="2021" name="New Phytol.">
        <title>Evolutionary innovations through gain and loss of genes in the ectomycorrhizal Boletales.</title>
        <authorList>
            <person name="Wu G."/>
            <person name="Miyauchi S."/>
            <person name="Morin E."/>
            <person name="Kuo A."/>
            <person name="Drula E."/>
            <person name="Varga T."/>
            <person name="Kohler A."/>
            <person name="Feng B."/>
            <person name="Cao Y."/>
            <person name="Lipzen A."/>
            <person name="Daum C."/>
            <person name="Hundley H."/>
            <person name="Pangilinan J."/>
            <person name="Johnson J."/>
            <person name="Barry K."/>
            <person name="LaButti K."/>
            <person name="Ng V."/>
            <person name="Ahrendt S."/>
            <person name="Min B."/>
            <person name="Choi I.G."/>
            <person name="Park H."/>
            <person name="Plett J.M."/>
            <person name="Magnuson J."/>
            <person name="Spatafora J.W."/>
            <person name="Nagy L.G."/>
            <person name="Henrissat B."/>
            <person name="Grigoriev I.V."/>
            <person name="Yang Z.L."/>
            <person name="Xu J."/>
            <person name="Martin F.M."/>
        </authorList>
    </citation>
    <scope>NUCLEOTIDE SEQUENCE</scope>
    <source>
        <strain evidence="1">KUC20120723A-06</strain>
    </source>
</reference>
<evidence type="ECO:0000313" key="1">
    <source>
        <dbReference type="EMBL" id="KAH7922441.1"/>
    </source>
</evidence>
<dbReference type="EMBL" id="MU266484">
    <property type="protein sequence ID" value="KAH7922441.1"/>
    <property type="molecule type" value="Genomic_DNA"/>
</dbReference>
<gene>
    <name evidence="1" type="ORF">BV22DRAFT_1017243</name>
</gene>
<evidence type="ECO:0000313" key="2">
    <source>
        <dbReference type="Proteomes" id="UP000790709"/>
    </source>
</evidence>
<name>A0ACB8BB48_9AGAM</name>
<organism evidence="1 2">
    <name type="scientific">Leucogyrophana mollusca</name>
    <dbReference type="NCBI Taxonomy" id="85980"/>
    <lineage>
        <taxon>Eukaryota</taxon>
        <taxon>Fungi</taxon>
        <taxon>Dikarya</taxon>
        <taxon>Basidiomycota</taxon>
        <taxon>Agaricomycotina</taxon>
        <taxon>Agaricomycetes</taxon>
        <taxon>Agaricomycetidae</taxon>
        <taxon>Boletales</taxon>
        <taxon>Boletales incertae sedis</taxon>
        <taxon>Leucogyrophana</taxon>
    </lineage>
</organism>
<keyword evidence="2" id="KW-1185">Reference proteome</keyword>
<proteinExistence type="predicted"/>
<sequence>MNVTTAIVDKTLYTRQHSLENTYNFEPRDGWQTVNVTNLRYKYNRAPAKPGATAAKKKLPKQPPGRLAKKPSRPHKSQPKGEQLNTPKKGIGAAVKGLVHTVAGLVGLGIPEPVIITWYTGHDLENPSCWRNGGWAPTDQSMVAALTAVGWKEKPKCFGFLELCNNDKTCVFVRVVDTCAGCAEGSKHVDLTKEAFTRLGTLDEGILTVQMRLASEPTEW</sequence>
<protein>
    <submittedName>
        <fullName evidence="1">Uncharacterized protein</fullName>
    </submittedName>
</protein>
<accession>A0ACB8BB48</accession>
<comment type="caution">
    <text evidence="1">The sequence shown here is derived from an EMBL/GenBank/DDBJ whole genome shotgun (WGS) entry which is preliminary data.</text>
</comment>